<organism evidence="1 2">
    <name type="scientific">Coemansia furcata</name>
    <dbReference type="NCBI Taxonomy" id="417177"/>
    <lineage>
        <taxon>Eukaryota</taxon>
        <taxon>Fungi</taxon>
        <taxon>Fungi incertae sedis</taxon>
        <taxon>Zoopagomycota</taxon>
        <taxon>Kickxellomycotina</taxon>
        <taxon>Kickxellomycetes</taxon>
        <taxon>Kickxellales</taxon>
        <taxon>Kickxellaceae</taxon>
        <taxon>Coemansia</taxon>
    </lineage>
</organism>
<keyword evidence="2" id="KW-1185">Reference proteome</keyword>
<gene>
    <name evidence="1" type="ORF">H4S07_005477</name>
</gene>
<protein>
    <submittedName>
        <fullName evidence="1">Uncharacterized protein</fullName>
    </submittedName>
</protein>
<reference evidence="1" key="1">
    <citation type="submission" date="2022-07" db="EMBL/GenBank/DDBJ databases">
        <title>Phylogenomic reconstructions and comparative analyses of Kickxellomycotina fungi.</title>
        <authorList>
            <person name="Reynolds N.K."/>
            <person name="Stajich J.E."/>
            <person name="Barry K."/>
            <person name="Grigoriev I.V."/>
            <person name="Crous P."/>
            <person name="Smith M.E."/>
        </authorList>
    </citation>
    <scope>NUCLEOTIDE SEQUENCE</scope>
    <source>
        <strain evidence="1">CBS 102833</strain>
    </source>
</reference>
<feature type="non-terminal residue" evidence="1">
    <location>
        <position position="246"/>
    </location>
</feature>
<comment type="caution">
    <text evidence="1">The sequence shown here is derived from an EMBL/GenBank/DDBJ whole genome shotgun (WGS) entry which is preliminary data.</text>
</comment>
<name>A0ACC1L2K3_9FUNG</name>
<evidence type="ECO:0000313" key="1">
    <source>
        <dbReference type="EMBL" id="KAJ2799284.1"/>
    </source>
</evidence>
<accession>A0ACC1L2K3</accession>
<sequence>MQPPPTAPVITEGQRALTTAQAEAADLKVKLQEAEQKITDLEKLYKKHEKSSQMNANMVSKLTETIMQKSNAIASLKAQVVEQGSLLECYKEHWLELCADVVAKCMSAQPLGSLTYSAILKKVSTASTAAQACQIISSAYWPQDDVTMMVTTSLASSISNHRCDLAHARLPREAVVNIESLYASYSLLSMPTSMHEQVVMALERLHVDVITASSTKVDNLRGLLDGGKAMQAKHTSHRLNNCLATM</sequence>
<dbReference type="Proteomes" id="UP001140096">
    <property type="component" value="Unassembled WGS sequence"/>
</dbReference>
<proteinExistence type="predicted"/>
<dbReference type="EMBL" id="JANBUP010002702">
    <property type="protein sequence ID" value="KAJ2799284.1"/>
    <property type="molecule type" value="Genomic_DNA"/>
</dbReference>
<evidence type="ECO:0000313" key="2">
    <source>
        <dbReference type="Proteomes" id="UP001140096"/>
    </source>
</evidence>